<accession>A0A4Z2H8C0</accession>
<feature type="region of interest" description="Disordered" evidence="1">
    <location>
        <begin position="68"/>
        <end position="101"/>
    </location>
</feature>
<feature type="compositionally biased region" description="Basic and acidic residues" evidence="1">
    <location>
        <begin position="76"/>
        <end position="94"/>
    </location>
</feature>
<feature type="compositionally biased region" description="Basic and acidic residues" evidence="1">
    <location>
        <begin position="1"/>
        <end position="24"/>
    </location>
</feature>
<comment type="caution">
    <text evidence="2">The sequence shown here is derived from an EMBL/GenBank/DDBJ whole genome shotgun (WGS) entry which is preliminary data.</text>
</comment>
<evidence type="ECO:0000256" key="1">
    <source>
        <dbReference type="SAM" id="MobiDB-lite"/>
    </source>
</evidence>
<dbReference type="EMBL" id="SRLO01000300">
    <property type="protein sequence ID" value="TNN62157.1"/>
    <property type="molecule type" value="Genomic_DNA"/>
</dbReference>
<organism evidence="2 3">
    <name type="scientific">Liparis tanakae</name>
    <name type="common">Tanaka's snailfish</name>
    <dbReference type="NCBI Taxonomy" id="230148"/>
    <lineage>
        <taxon>Eukaryota</taxon>
        <taxon>Metazoa</taxon>
        <taxon>Chordata</taxon>
        <taxon>Craniata</taxon>
        <taxon>Vertebrata</taxon>
        <taxon>Euteleostomi</taxon>
        <taxon>Actinopterygii</taxon>
        <taxon>Neopterygii</taxon>
        <taxon>Teleostei</taxon>
        <taxon>Neoteleostei</taxon>
        <taxon>Acanthomorphata</taxon>
        <taxon>Eupercaria</taxon>
        <taxon>Perciformes</taxon>
        <taxon>Cottioidei</taxon>
        <taxon>Cottales</taxon>
        <taxon>Liparidae</taxon>
        <taxon>Liparis</taxon>
    </lineage>
</organism>
<reference evidence="2 3" key="1">
    <citation type="submission" date="2019-03" db="EMBL/GenBank/DDBJ databases">
        <title>First draft genome of Liparis tanakae, snailfish: a comprehensive survey of snailfish specific genes.</title>
        <authorList>
            <person name="Kim W."/>
            <person name="Song I."/>
            <person name="Jeong J.-H."/>
            <person name="Kim D."/>
            <person name="Kim S."/>
            <person name="Ryu S."/>
            <person name="Song J.Y."/>
            <person name="Lee S.K."/>
        </authorList>
    </citation>
    <scope>NUCLEOTIDE SEQUENCE [LARGE SCALE GENOMIC DNA]</scope>
    <source>
        <tissue evidence="2">Muscle</tissue>
    </source>
</reference>
<keyword evidence="3" id="KW-1185">Reference proteome</keyword>
<gene>
    <name evidence="2" type="ORF">EYF80_027647</name>
</gene>
<proteinExistence type="predicted"/>
<name>A0A4Z2H8C0_9TELE</name>
<dbReference type="Proteomes" id="UP000314294">
    <property type="component" value="Unassembled WGS sequence"/>
</dbReference>
<protein>
    <submittedName>
        <fullName evidence="2">Uncharacterized protein</fullName>
    </submittedName>
</protein>
<sequence length="101" mass="10620">MCGRDLSEGDRQRDQSHGVGERKTCGIGMEGGEGERGGGGGGGGAVETTRHSIIEVLLPILAWIISKETALSGTERPADTDAPPRPRGDERKDSQSSPETF</sequence>
<evidence type="ECO:0000313" key="3">
    <source>
        <dbReference type="Proteomes" id="UP000314294"/>
    </source>
</evidence>
<feature type="region of interest" description="Disordered" evidence="1">
    <location>
        <begin position="1"/>
        <end position="46"/>
    </location>
</feature>
<dbReference type="AlphaFoldDB" id="A0A4Z2H8C0"/>
<evidence type="ECO:0000313" key="2">
    <source>
        <dbReference type="EMBL" id="TNN62157.1"/>
    </source>
</evidence>